<dbReference type="Gene3D" id="3.90.180.10">
    <property type="entry name" value="Medium-chain alcohol dehydrogenases, catalytic domain"/>
    <property type="match status" value="1"/>
</dbReference>
<dbReference type="SUPFAM" id="SSF51735">
    <property type="entry name" value="NAD(P)-binding Rossmann-fold domains"/>
    <property type="match status" value="1"/>
</dbReference>
<dbReference type="GO" id="GO:0016491">
    <property type="term" value="F:oxidoreductase activity"/>
    <property type="evidence" value="ECO:0007669"/>
    <property type="project" value="TreeGrafter"/>
</dbReference>
<sequence>MKAALVTDLTRPPMYADLDAPVATDGYVEVQMLAAGVHQIVRSIAGGAHYSSGDELPFVVGVDGVAVLDGHRVYTGGCPDPYGTIAERTVVPAGFAVPIPDALSSETAAAVVNPAMSSWMPLVKSGVPQGGTVAVLGATGTAGTLAVRIALHLGAGRVVAVGRNAAVLARLAEDPRVQTVSLLDDDPRGRLAAAFAEGIDVILDYLWGPVAEMTLEALRAHSLTGRHSSVDYVQIGALAGRSITLDAAILRARPISIWGSGGGSIDPRLLFAELPALLDLAAAGGLPIDVRTAALADVEQAWNSPEPGRLVVTIGTRG</sequence>
<dbReference type="RefSeq" id="WP_006367586.1">
    <property type="nucleotide sequence ID" value="NZ_JAAXPC010000012.1"/>
</dbReference>
<organism evidence="1 2">
    <name type="scientific">Gordonia polyisoprenivorans</name>
    <dbReference type="NCBI Taxonomy" id="84595"/>
    <lineage>
        <taxon>Bacteria</taxon>
        <taxon>Bacillati</taxon>
        <taxon>Actinomycetota</taxon>
        <taxon>Actinomycetes</taxon>
        <taxon>Mycobacteriales</taxon>
        <taxon>Gordoniaceae</taxon>
        <taxon>Gordonia</taxon>
    </lineage>
</organism>
<dbReference type="Proteomes" id="UP000563898">
    <property type="component" value="Unassembled WGS sequence"/>
</dbReference>
<dbReference type="SUPFAM" id="SSF50129">
    <property type="entry name" value="GroES-like"/>
    <property type="match status" value="1"/>
</dbReference>
<protein>
    <submittedName>
        <fullName evidence="1">Zinc-binding alcohol dehydrogenase family protein</fullName>
    </submittedName>
</protein>
<proteinExistence type="predicted"/>
<dbReference type="InterPro" id="IPR036291">
    <property type="entry name" value="NAD(P)-bd_dom_sf"/>
</dbReference>
<dbReference type="Gene3D" id="3.40.50.720">
    <property type="entry name" value="NAD(P)-binding Rossmann-like Domain"/>
    <property type="match status" value="1"/>
</dbReference>
<dbReference type="PANTHER" id="PTHR43677">
    <property type="entry name" value="SHORT-CHAIN DEHYDROGENASE/REDUCTASE"/>
    <property type="match status" value="1"/>
</dbReference>
<dbReference type="AlphaFoldDB" id="A0A846WQ32"/>
<gene>
    <name evidence="1" type="ORF">HGA05_19265</name>
</gene>
<dbReference type="CDD" id="cd05188">
    <property type="entry name" value="MDR"/>
    <property type="match status" value="1"/>
</dbReference>
<name>A0A846WQ32_9ACTN</name>
<dbReference type="EMBL" id="JAAXPC010000012">
    <property type="protein sequence ID" value="NKY03712.1"/>
    <property type="molecule type" value="Genomic_DNA"/>
</dbReference>
<comment type="caution">
    <text evidence="1">The sequence shown here is derived from an EMBL/GenBank/DDBJ whole genome shotgun (WGS) entry which is preliminary data.</text>
</comment>
<accession>A0A846WQ32</accession>
<dbReference type="InterPro" id="IPR051397">
    <property type="entry name" value="Zn-ADH-like_protein"/>
</dbReference>
<dbReference type="PANTHER" id="PTHR43677:SF11">
    <property type="entry name" value="ZINC-CONTAINING ALCOHOL DEHYDROGENASE"/>
    <property type="match status" value="1"/>
</dbReference>
<reference evidence="1 2" key="1">
    <citation type="submission" date="2020-04" db="EMBL/GenBank/DDBJ databases">
        <title>MicrobeNet Type strains.</title>
        <authorList>
            <person name="Nicholson A.C."/>
        </authorList>
    </citation>
    <scope>NUCLEOTIDE SEQUENCE [LARGE SCALE GENOMIC DNA]</scope>
    <source>
        <strain evidence="1 2">ATCC BAA-14</strain>
    </source>
</reference>
<evidence type="ECO:0000313" key="2">
    <source>
        <dbReference type="Proteomes" id="UP000563898"/>
    </source>
</evidence>
<evidence type="ECO:0000313" key="1">
    <source>
        <dbReference type="EMBL" id="NKY03712.1"/>
    </source>
</evidence>
<dbReference type="InterPro" id="IPR011032">
    <property type="entry name" value="GroES-like_sf"/>
</dbReference>